<organism evidence="1 2">
    <name type="scientific">Euroglyphus maynei</name>
    <name type="common">Mayne's house dust mite</name>
    <dbReference type="NCBI Taxonomy" id="6958"/>
    <lineage>
        <taxon>Eukaryota</taxon>
        <taxon>Metazoa</taxon>
        <taxon>Ecdysozoa</taxon>
        <taxon>Arthropoda</taxon>
        <taxon>Chelicerata</taxon>
        <taxon>Arachnida</taxon>
        <taxon>Acari</taxon>
        <taxon>Acariformes</taxon>
        <taxon>Sarcoptiformes</taxon>
        <taxon>Astigmata</taxon>
        <taxon>Psoroptidia</taxon>
        <taxon>Analgoidea</taxon>
        <taxon>Pyroglyphidae</taxon>
        <taxon>Pyroglyphinae</taxon>
        <taxon>Euroglyphus</taxon>
    </lineage>
</organism>
<dbReference type="AlphaFoldDB" id="A0A1Y3BQM0"/>
<keyword evidence="2" id="KW-1185">Reference proteome</keyword>
<evidence type="ECO:0000313" key="1">
    <source>
        <dbReference type="EMBL" id="OTF83259.1"/>
    </source>
</evidence>
<comment type="caution">
    <text evidence="1">The sequence shown here is derived from an EMBL/GenBank/DDBJ whole genome shotgun (WGS) entry which is preliminary data.</text>
</comment>
<evidence type="ECO:0000313" key="2">
    <source>
        <dbReference type="Proteomes" id="UP000194236"/>
    </source>
</evidence>
<protein>
    <submittedName>
        <fullName evidence="1">Uncharacterized protein</fullName>
    </submittedName>
</protein>
<accession>A0A1Y3BQM0</accession>
<dbReference type="EMBL" id="MUJZ01004421">
    <property type="protein sequence ID" value="OTF83259.1"/>
    <property type="molecule type" value="Genomic_DNA"/>
</dbReference>
<sequence length="87" mass="10346">MYTNGGGNNNNNQLNRNILKLKQSNYCHIGSPLVFNRTCKDLYNNNNNQYQYQQHRFTQSFMSLLYTYCKQHLLPQIEGPYSFYLIP</sequence>
<reference evidence="1 2" key="1">
    <citation type="submission" date="2017-03" db="EMBL/GenBank/DDBJ databases">
        <title>Genome Survey of Euroglyphus maynei.</title>
        <authorList>
            <person name="Arlian L.G."/>
            <person name="Morgan M.S."/>
            <person name="Rider S.D."/>
        </authorList>
    </citation>
    <scope>NUCLEOTIDE SEQUENCE [LARGE SCALE GENOMIC DNA]</scope>
    <source>
        <strain evidence="1">Arlian Lab</strain>
        <tissue evidence="1">Whole body</tissue>
    </source>
</reference>
<gene>
    <name evidence="1" type="ORF">BLA29_011029</name>
</gene>
<proteinExistence type="predicted"/>
<dbReference type="OrthoDB" id="10597190at2759"/>
<name>A0A1Y3BQM0_EURMA</name>
<dbReference type="Proteomes" id="UP000194236">
    <property type="component" value="Unassembled WGS sequence"/>
</dbReference>